<dbReference type="Proteomes" id="UP000601223">
    <property type="component" value="Unassembled WGS sequence"/>
</dbReference>
<proteinExistence type="predicted"/>
<feature type="signal peptide" evidence="1">
    <location>
        <begin position="1"/>
        <end position="18"/>
    </location>
</feature>
<sequence>MALAAILATTLTAVPAQAVSGITDVTDDTASFNFGPATSKTERATCPSGTRVIGGGGGVLGSQINDGLVITQMQPVRPLYGEDFYEVTVNDPTGALDDWGARATAICAPALANMTIAYGYTVSSSASVQLATATCTNGRKVVGSGATVYNAYGHAGLQVMRASTDGTRVYAQAHEEPGGYSGDWSIWAWAVCATAPAGYEIVMTPSPQDDSESTKNATAACPPGKALLSAGAAASFSAPAEVALQFAHAYAYGGGGVLPDKTDAFVAENAPTSADWDFIVGQSICAS</sequence>
<gene>
    <name evidence="2" type="ORF">Cba03nite_47220</name>
</gene>
<evidence type="ECO:0000313" key="3">
    <source>
        <dbReference type="Proteomes" id="UP000601223"/>
    </source>
</evidence>
<dbReference type="RefSeq" id="WP_203750071.1">
    <property type="nucleotide sequence ID" value="NZ_BONF01000028.1"/>
</dbReference>
<evidence type="ECO:0000313" key="2">
    <source>
        <dbReference type="EMBL" id="GIF83373.1"/>
    </source>
</evidence>
<name>A0A8J3JR48_9ACTN</name>
<keyword evidence="3" id="KW-1185">Reference proteome</keyword>
<keyword evidence="1" id="KW-0732">Signal</keyword>
<feature type="chain" id="PRO_5035194352" evidence="1">
    <location>
        <begin position="19"/>
        <end position="287"/>
    </location>
</feature>
<reference evidence="2 3" key="1">
    <citation type="submission" date="2021-01" db="EMBL/GenBank/DDBJ databases">
        <title>Whole genome shotgun sequence of Catellatospora bangladeshensis NBRC 107357.</title>
        <authorList>
            <person name="Komaki H."/>
            <person name="Tamura T."/>
        </authorList>
    </citation>
    <scope>NUCLEOTIDE SEQUENCE [LARGE SCALE GENOMIC DNA]</scope>
    <source>
        <strain evidence="2 3">NBRC 107357</strain>
    </source>
</reference>
<protein>
    <submittedName>
        <fullName evidence="2">Uncharacterized protein</fullName>
    </submittedName>
</protein>
<dbReference type="EMBL" id="BONF01000028">
    <property type="protein sequence ID" value="GIF83373.1"/>
    <property type="molecule type" value="Genomic_DNA"/>
</dbReference>
<comment type="caution">
    <text evidence="2">The sequence shown here is derived from an EMBL/GenBank/DDBJ whole genome shotgun (WGS) entry which is preliminary data.</text>
</comment>
<dbReference type="AlphaFoldDB" id="A0A8J3JR48"/>
<accession>A0A8J3JR48</accession>
<organism evidence="2 3">
    <name type="scientific">Catellatospora bangladeshensis</name>
    <dbReference type="NCBI Taxonomy" id="310355"/>
    <lineage>
        <taxon>Bacteria</taxon>
        <taxon>Bacillati</taxon>
        <taxon>Actinomycetota</taxon>
        <taxon>Actinomycetes</taxon>
        <taxon>Micromonosporales</taxon>
        <taxon>Micromonosporaceae</taxon>
        <taxon>Catellatospora</taxon>
    </lineage>
</organism>
<evidence type="ECO:0000256" key="1">
    <source>
        <dbReference type="SAM" id="SignalP"/>
    </source>
</evidence>